<dbReference type="NCBIfam" id="NF012211">
    <property type="entry name" value="tand_rpt_95"/>
    <property type="match status" value="10"/>
</dbReference>
<dbReference type="KEGG" id="tah:SU86_002270"/>
<comment type="subcellular location">
    <subcellularLocation>
        <location evidence="1">Secreted</location>
    </subcellularLocation>
</comment>
<evidence type="ECO:0000256" key="5">
    <source>
        <dbReference type="ARBA" id="ARBA00022837"/>
    </source>
</evidence>
<keyword evidence="2" id="KW-0964">Secreted</keyword>
<evidence type="ECO:0000256" key="6">
    <source>
        <dbReference type="SAM" id="MobiDB-lite"/>
    </source>
</evidence>
<proteinExistence type="predicted"/>
<gene>
    <name evidence="8" type="ORF">SU86_002270</name>
</gene>
<evidence type="ECO:0000256" key="3">
    <source>
        <dbReference type="ARBA" id="ARBA00022729"/>
    </source>
</evidence>
<evidence type="ECO:0000313" key="9">
    <source>
        <dbReference type="Proteomes" id="UP000266745"/>
    </source>
</evidence>
<dbReference type="OrthoDB" id="11838at2157"/>
<dbReference type="InterPro" id="IPR003644">
    <property type="entry name" value="Calx_beta"/>
</dbReference>
<evidence type="ECO:0000259" key="7">
    <source>
        <dbReference type="Pfam" id="PF03160"/>
    </source>
</evidence>
<dbReference type="GeneID" id="24875211"/>
<reference evidence="8 9" key="1">
    <citation type="journal article" date="2016" name="Sci. Rep.">
        <title>A novel ammonia-oxidizing archaeon from wastewater treatment plant: Its enrichment, physiological and genomic characteristics.</title>
        <authorList>
            <person name="Li Y."/>
            <person name="Ding K."/>
            <person name="Wen X."/>
            <person name="Zhang B."/>
            <person name="Shen B."/>
            <person name="Yang Y."/>
        </authorList>
    </citation>
    <scope>NUCLEOTIDE SEQUENCE [LARGE SCALE GENOMIC DNA]</scope>
    <source>
        <strain evidence="8 9">SAT1</strain>
    </source>
</reference>
<dbReference type="InterPro" id="IPR038081">
    <property type="entry name" value="CalX-like_sf"/>
</dbReference>
<feature type="compositionally biased region" description="Acidic residues" evidence="6">
    <location>
        <begin position="1464"/>
        <end position="1473"/>
    </location>
</feature>
<dbReference type="PROSITE" id="PS00330">
    <property type="entry name" value="HEMOLYSIN_CALCIUM"/>
    <property type="match status" value="3"/>
</dbReference>
<feature type="domain" description="Calx-beta" evidence="7">
    <location>
        <begin position="229"/>
        <end position="311"/>
    </location>
</feature>
<dbReference type="GO" id="GO:0005509">
    <property type="term" value="F:calcium ion binding"/>
    <property type="evidence" value="ECO:0007669"/>
    <property type="project" value="InterPro"/>
</dbReference>
<name>A0A3G1B186_9ARCH</name>
<organism evidence="8 9">
    <name type="scientific">Candidatus Nitrosotenuis cloacae</name>
    <dbReference type="NCBI Taxonomy" id="1603555"/>
    <lineage>
        <taxon>Archaea</taxon>
        <taxon>Nitrososphaerota</taxon>
        <taxon>Candidatus Nitrosotenuis</taxon>
    </lineage>
</organism>
<dbReference type="InterPro" id="IPR050557">
    <property type="entry name" value="RTX_toxin/Mannuronan_C5-epim"/>
</dbReference>
<keyword evidence="4" id="KW-0677">Repeat</keyword>
<dbReference type="Gene3D" id="2.60.40.3440">
    <property type="match status" value="7"/>
</dbReference>
<keyword evidence="5" id="KW-0106">Calcium</keyword>
<dbReference type="EMBL" id="CP011097">
    <property type="protein sequence ID" value="AJZ75402.2"/>
    <property type="molecule type" value="Genomic_DNA"/>
</dbReference>
<dbReference type="Gene3D" id="2.150.10.10">
    <property type="entry name" value="Serralysin-like metalloprotease, C-terminal"/>
    <property type="match status" value="2"/>
</dbReference>
<dbReference type="PANTHER" id="PTHR38340:SF1">
    <property type="entry name" value="S-LAYER PROTEIN"/>
    <property type="match status" value="1"/>
</dbReference>
<accession>A0A3G1B186</accession>
<feature type="compositionally biased region" description="Gly residues" evidence="6">
    <location>
        <begin position="1364"/>
        <end position="1376"/>
    </location>
</feature>
<protein>
    <recommendedName>
        <fullName evidence="7">Calx-beta domain-containing protein</fullName>
    </recommendedName>
</protein>
<dbReference type="Pfam" id="PF17963">
    <property type="entry name" value="Big_9"/>
    <property type="match status" value="10"/>
</dbReference>
<evidence type="ECO:0000313" key="8">
    <source>
        <dbReference type="EMBL" id="AJZ75402.2"/>
    </source>
</evidence>
<dbReference type="SUPFAM" id="SSF51120">
    <property type="entry name" value="beta-Roll"/>
    <property type="match status" value="1"/>
</dbReference>
<dbReference type="InterPro" id="IPR011049">
    <property type="entry name" value="Serralysin-like_metalloprot_C"/>
</dbReference>
<dbReference type="STRING" id="1603555.SU86_002270"/>
<dbReference type="InterPro" id="IPR001343">
    <property type="entry name" value="Hemolysn_Ca-bd"/>
</dbReference>
<dbReference type="SUPFAM" id="SSF141072">
    <property type="entry name" value="CalX-like"/>
    <property type="match status" value="1"/>
</dbReference>
<dbReference type="GO" id="GO:0005576">
    <property type="term" value="C:extracellular region"/>
    <property type="evidence" value="ECO:0007669"/>
    <property type="project" value="UniProtKB-SubCell"/>
</dbReference>
<sequence>MLKNYYSILTGLISIILLTGTLSPALLIQEAFADSFTAVNSGSWFSPSTWLGGISPGANVVAGNSVTINPGITVTIPSEVGNTGTITNFGTLSVQNTGDSGIRIFNGGVLNNPGIINLVNAGGTGMTIGSPAASGMLINSGTVNILTSSINGGITVRSLGVITNTGTITISNTVGTGLDNIGTITNSGLIHIKCGGTLSGTIGGTAPINQCVFSINDATPILEGNIGITNADFVVTLLDQTHSVPVTINFVTSNGIGPNAALAGIDYTSNSGTLTFAPNVFTQSIPVSIFGDAGFEPDETFFVNISTPSFGIISDSQGIGTILNDDVSLPPVAVNDSYTTNEDTMLTVPAPGVLGNDSDGDTPTITSVLIAGPTHGILTLNPNGSFTYTPNANYFGADSFTYKANDGANNSDPATVSITILPINDAPKTINDSYIANEDVTLVIPPPGILTNDSDVDGISLSSVLVAGSSNGMLVLNPSGSFSYTPNANYFGADSFTYKVNDGFLDSNVAAVSITINPIDDITVANDDTATTNEDVAVTTNVLVNDSGLGDNGLVVTIDANAGNGMVIPNPDNSITYTPNADFHGLDSYVYRVTDADGDGDTATVTITVNSINDIPVATDDATTTNEDAAVVISVLTNDAVLGDIPITISAELPPLHGMIIINPDTTITYTPNADYFGPDSFLYRITDVDGDADTATVNITINPINDIQTAISDAAVTDEDSTIIINVLSNDILGNNPAIGDQPITVSLVGSASNGDVILNPDHTITYTPNPDFNGADSFIYQITDANGDSATAIVEIIINPINDVPIANDDSVVTNEDTAADFDVLTNDSDVDVGDTKSIVSFTQGTTGGVSQNPDGTLHYVPAPNFDGVDTFTYMMKDSAGSQDSATVTVVVGGEDDAPIANDDVYAVNEDSILSVSISGVLGNDVDIDSPALSTVLISGPTHSQAFVLSPDGSFTYTPNANYFGADSFTYKVNDGFADSNIATVSITINSVDDLPDAIGDTTIANEDTVATTAILSNDLNLGDGGIIIAIESQGILGTATVNLDNTITYTPNADLNGVDSYEYRITDVDGDTDTATVSITITPVNDIPTANDDSDITNEDTPVTTSVLANDVLGNNPVVGDQPIIVSITTQGAKGIATINAGNTITYTPNTNQNGPDSYTYQITDSDGTAVTAIVNIHIIPINDPPVVTDDGPFSTNQNTPIEILSLSLMSNDSDGGDGGPLVITQVQNSQNGNAVLDSINNKVIFTPTPGFSGVASFEYVMSDGTDSDVGLVTITIVPVSSVLLYCDNMTIEQLISSGVYTVMDNRGGLSKNLKGTKNADLILLGNNGDKVEAKDGNDCVIGGAGNDKIKGGKGNDQIFGQGGADKIGGGQGNDKIYSGDGDDKVTSGKDNDTIDGGNGADKLHGNQGADTINGGDGNDRIHGGQGNDIISGGAGTDLCHGGQGTNNIDPLSCEIIKPMDDEDDDESED</sequence>
<dbReference type="InterPro" id="IPR018511">
    <property type="entry name" value="Hemolysin-typ_Ca-bd_CS"/>
</dbReference>
<dbReference type="Pfam" id="PF03160">
    <property type="entry name" value="Calx-beta"/>
    <property type="match status" value="1"/>
</dbReference>
<keyword evidence="3" id="KW-0732">Signal</keyword>
<dbReference type="Pfam" id="PF00353">
    <property type="entry name" value="HemolysinCabind"/>
    <property type="match status" value="3"/>
</dbReference>
<dbReference type="GO" id="GO:0007154">
    <property type="term" value="P:cell communication"/>
    <property type="evidence" value="ECO:0007669"/>
    <property type="project" value="InterPro"/>
</dbReference>
<dbReference type="Proteomes" id="UP000266745">
    <property type="component" value="Chromosome"/>
</dbReference>
<feature type="compositionally biased region" description="Basic and acidic residues" evidence="6">
    <location>
        <begin position="1385"/>
        <end position="1396"/>
    </location>
</feature>
<evidence type="ECO:0000256" key="4">
    <source>
        <dbReference type="ARBA" id="ARBA00022737"/>
    </source>
</evidence>
<dbReference type="GO" id="GO:0016020">
    <property type="term" value="C:membrane"/>
    <property type="evidence" value="ECO:0007669"/>
    <property type="project" value="InterPro"/>
</dbReference>
<dbReference type="PANTHER" id="PTHR38340">
    <property type="entry name" value="S-LAYER PROTEIN"/>
    <property type="match status" value="1"/>
</dbReference>
<feature type="region of interest" description="Disordered" evidence="6">
    <location>
        <begin position="1364"/>
        <end position="1473"/>
    </location>
</feature>
<keyword evidence="9" id="KW-1185">Reference proteome</keyword>
<evidence type="ECO:0000256" key="1">
    <source>
        <dbReference type="ARBA" id="ARBA00004613"/>
    </source>
</evidence>
<dbReference type="Gene3D" id="2.60.40.2810">
    <property type="match status" value="1"/>
</dbReference>
<dbReference type="PRINTS" id="PR00313">
    <property type="entry name" value="CABNDNGRPT"/>
</dbReference>
<evidence type="ECO:0000256" key="2">
    <source>
        <dbReference type="ARBA" id="ARBA00022525"/>
    </source>
</evidence>
<dbReference type="RefSeq" id="WP_048187992.1">
    <property type="nucleotide sequence ID" value="NZ_CP011097.1"/>
</dbReference>
<dbReference type="Gene3D" id="2.60.40.2030">
    <property type="match status" value="1"/>
</dbReference>